<comment type="caution">
    <text evidence="7">The sequence shown here is derived from an EMBL/GenBank/DDBJ whole genome shotgun (WGS) entry which is preliminary data.</text>
</comment>
<dbReference type="Proteomes" id="UP000241394">
    <property type="component" value="Chromosome LG3"/>
</dbReference>
<dbReference type="AlphaFoldDB" id="A0A2R6RU43"/>
<comment type="similarity">
    <text evidence="1 4">Belongs to the glycosyl hydrolase 17 family.</text>
</comment>
<dbReference type="EMBL" id="NKQK01000003">
    <property type="protein sequence ID" value="PSS33552.1"/>
    <property type="molecule type" value="Genomic_DNA"/>
</dbReference>
<evidence type="ECO:0000256" key="6">
    <source>
        <dbReference type="SAM" id="SignalP"/>
    </source>
</evidence>
<dbReference type="InterPro" id="IPR017853">
    <property type="entry name" value="GH"/>
</dbReference>
<keyword evidence="2 5" id="KW-0378">Hydrolase</keyword>
<reference evidence="7 8" key="1">
    <citation type="submission" date="2017-07" db="EMBL/GenBank/DDBJ databases">
        <title>An improved, manually edited Actinidia chinensis var. chinensis (kiwifruit) genome highlights the challenges associated with draft genomes and gene prediction in plants.</title>
        <authorList>
            <person name="Pilkington S."/>
            <person name="Crowhurst R."/>
            <person name="Hilario E."/>
            <person name="Nardozza S."/>
            <person name="Fraser L."/>
            <person name="Peng Y."/>
            <person name="Gunaseelan K."/>
            <person name="Simpson R."/>
            <person name="Tahir J."/>
            <person name="Deroles S."/>
            <person name="Templeton K."/>
            <person name="Luo Z."/>
            <person name="Davy M."/>
            <person name="Cheng C."/>
            <person name="Mcneilage M."/>
            <person name="Scaglione D."/>
            <person name="Liu Y."/>
            <person name="Zhang Q."/>
            <person name="Datson P."/>
            <person name="De Silva N."/>
            <person name="Gardiner S."/>
            <person name="Bassett H."/>
            <person name="Chagne D."/>
            <person name="Mccallum J."/>
            <person name="Dzierzon H."/>
            <person name="Deng C."/>
            <person name="Wang Y.-Y."/>
            <person name="Barron N."/>
            <person name="Manako K."/>
            <person name="Bowen J."/>
            <person name="Foster T."/>
            <person name="Erridge Z."/>
            <person name="Tiffin H."/>
            <person name="Waite C."/>
            <person name="Davies K."/>
            <person name="Grierson E."/>
            <person name="Laing W."/>
            <person name="Kirk R."/>
            <person name="Chen X."/>
            <person name="Wood M."/>
            <person name="Montefiori M."/>
            <person name="Brummell D."/>
            <person name="Schwinn K."/>
            <person name="Catanach A."/>
            <person name="Fullerton C."/>
            <person name="Li D."/>
            <person name="Meiyalaghan S."/>
            <person name="Nieuwenhuizen N."/>
            <person name="Read N."/>
            <person name="Prakash R."/>
            <person name="Hunter D."/>
            <person name="Zhang H."/>
            <person name="Mckenzie M."/>
            <person name="Knabel M."/>
            <person name="Harris A."/>
            <person name="Allan A."/>
            <person name="Chen A."/>
            <person name="Janssen B."/>
            <person name="Plunkett B."/>
            <person name="Dwamena C."/>
            <person name="Voogd C."/>
            <person name="Leif D."/>
            <person name="Lafferty D."/>
            <person name="Souleyre E."/>
            <person name="Varkonyi-Gasic E."/>
            <person name="Gambi F."/>
            <person name="Hanley J."/>
            <person name="Yao J.-L."/>
            <person name="Cheung J."/>
            <person name="David K."/>
            <person name="Warren B."/>
            <person name="Marsh K."/>
            <person name="Snowden K."/>
            <person name="Lin-Wang K."/>
            <person name="Brian L."/>
            <person name="Martinez-Sanchez M."/>
            <person name="Wang M."/>
            <person name="Ileperuma N."/>
            <person name="Macnee N."/>
            <person name="Campin R."/>
            <person name="Mcatee P."/>
            <person name="Drummond R."/>
            <person name="Espley R."/>
            <person name="Ireland H."/>
            <person name="Wu R."/>
            <person name="Atkinson R."/>
            <person name="Karunairetnam S."/>
            <person name="Bulley S."/>
            <person name="Chunkath S."/>
            <person name="Hanley Z."/>
            <person name="Storey R."/>
            <person name="Thrimawithana A."/>
            <person name="Thomson S."/>
            <person name="David C."/>
            <person name="Testolin R."/>
        </authorList>
    </citation>
    <scope>NUCLEOTIDE SEQUENCE [LARGE SCALE GENOMIC DNA]</scope>
    <source>
        <strain evidence="8">cv. Red5</strain>
        <tissue evidence="7">Young leaf</tissue>
    </source>
</reference>
<feature type="signal peptide" evidence="6">
    <location>
        <begin position="1"/>
        <end position="32"/>
    </location>
</feature>
<dbReference type="FunFam" id="3.20.20.80:FF:000010">
    <property type="entry name" value="glucan endo-1,3-beta-glucosidase, basic"/>
    <property type="match status" value="1"/>
</dbReference>
<keyword evidence="3 5" id="KW-0326">Glycosidase</keyword>
<dbReference type="OrthoDB" id="941679at2759"/>
<evidence type="ECO:0000313" key="8">
    <source>
        <dbReference type="Proteomes" id="UP000241394"/>
    </source>
</evidence>
<evidence type="ECO:0000256" key="2">
    <source>
        <dbReference type="ARBA" id="ARBA00022801"/>
    </source>
</evidence>
<dbReference type="InterPro" id="IPR044965">
    <property type="entry name" value="Glyco_hydro_17_plant"/>
</dbReference>
<dbReference type="SUPFAM" id="SSF51445">
    <property type="entry name" value="(Trans)glycosidases"/>
    <property type="match status" value="1"/>
</dbReference>
<accession>A0A2R6RU43</accession>
<dbReference type="Pfam" id="PF00332">
    <property type="entry name" value="Glyco_hydro_17"/>
    <property type="match status" value="1"/>
</dbReference>
<dbReference type="Gramene" id="PSS33552">
    <property type="protein sequence ID" value="PSS33552"/>
    <property type="gene ID" value="CEY00_Acc03953"/>
</dbReference>
<reference evidence="8" key="2">
    <citation type="journal article" date="2018" name="BMC Genomics">
        <title>A manually annotated Actinidia chinensis var. chinensis (kiwifruit) genome highlights the challenges associated with draft genomes and gene prediction in plants.</title>
        <authorList>
            <person name="Pilkington S.M."/>
            <person name="Crowhurst R."/>
            <person name="Hilario E."/>
            <person name="Nardozza S."/>
            <person name="Fraser L."/>
            <person name="Peng Y."/>
            <person name="Gunaseelan K."/>
            <person name="Simpson R."/>
            <person name="Tahir J."/>
            <person name="Deroles S.C."/>
            <person name="Templeton K."/>
            <person name="Luo Z."/>
            <person name="Davy M."/>
            <person name="Cheng C."/>
            <person name="McNeilage M."/>
            <person name="Scaglione D."/>
            <person name="Liu Y."/>
            <person name="Zhang Q."/>
            <person name="Datson P."/>
            <person name="De Silva N."/>
            <person name="Gardiner S.E."/>
            <person name="Bassett H."/>
            <person name="Chagne D."/>
            <person name="McCallum J."/>
            <person name="Dzierzon H."/>
            <person name="Deng C."/>
            <person name="Wang Y.Y."/>
            <person name="Barron L."/>
            <person name="Manako K."/>
            <person name="Bowen J."/>
            <person name="Foster T.M."/>
            <person name="Erridge Z.A."/>
            <person name="Tiffin H."/>
            <person name="Waite C.N."/>
            <person name="Davies K.M."/>
            <person name="Grierson E.P."/>
            <person name="Laing W.A."/>
            <person name="Kirk R."/>
            <person name="Chen X."/>
            <person name="Wood M."/>
            <person name="Montefiori M."/>
            <person name="Brummell D.A."/>
            <person name="Schwinn K.E."/>
            <person name="Catanach A."/>
            <person name="Fullerton C."/>
            <person name="Li D."/>
            <person name="Meiyalaghan S."/>
            <person name="Nieuwenhuizen N."/>
            <person name="Read N."/>
            <person name="Prakash R."/>
            <person name="Hunter D."/>
            <person name="Zhang H."/>
            <person name="McKenzie M."/>
            <person name="Knabel M."/>
            <person name="Harris A."/>
            <person name="Allan A.C."/>
            <person name="Gleave A."/>
            <person name="Chen A."/>
            <person name="Janssen B.J."/>
            <person name="Plunkett B."/>
            <person name="Ampomah-Dwamena C."/>
            <person name="Voogd C."/>
            <person name="Leif D."/>
            <person name="Lafferty D."/>
            <person name="Souleyre E.J.F."/>
            <person name="Varkonyi-Gasic E."/>
            <person name="Gambi F."/>
            <person name="Hanley J."/>
            <person name="Yao J.L."/>
            <person name="Cheung J."/>
            <person name="David K.M."/>
            <person name="Warren B."/>
            <person name="Marsh K."/>
            <person name="Snowden K.C."/>
            <person name="Lin-Wang K."/>
            <person name="Brian L."/>
            <person name="Martinez-Sanchez M."/>
            <person name="Wang M."/>
            <person name="Ileperuma N."/>
            <person name="Macnee N."/>
            <person name="Campin R."/>
            <person name="McAtee P."/>
            <person name="Drummond R.S.M."/>
            <person name="Espley R.V."/>
            <person name="Ireland H.S."/>
            <person name="Wu R."/>
            <person name="Atkinson R.G."/>
            <person name="Karunairetnam S."/>
            <person name="Bulley S."/>
            <person name="Chunkath S."/>
            <person name="Hanley Z."/>
            <person name="Storey R."/>
            <person name="Thrimawithana A.H."/>
            <person name="Thomson S."/>
            <person name="David C."/>
            <person name="Testolin R."/>
            <person name="Huang H."/>
            <person name="Hellens R.P."/>
            <person name="Schaffer R.J."/>
        </authorList>
    </citation>
    <scope>NUCLEOTIDE SEQUENCE [LARGE SCALE GENOMIC DNA]</scope>
    <source>
        <strain evidence="8">cv. Red5</strain>
    </source>
</reference>
<evidence type="ECO:0000256" key="4">
    <source>
        <dbReference type="RuleBase" id="RU004335"/>
    </source>
</evidence>
<protein>
    <submittedName>
        <fullName evidence="7">Glucan endo-1,3-beta-glucosidase</fullName>
    </submittedName>
</protein>
<dbReference type="STRING" id="1590841.A0A2R6RU43"/>
<name>A0A2R6RU43_ACTCC</name>
<dbReference type="GO" id="GO:0005975">
    <property type="term" value="P:carbohydrate metabolic process"/>
    <property type="evidence" value="ECO:0007669"/>
    <property type="project" value="InterPro"/>
</dbReference>
<dbReference type="InterPro" id="IPR000490">
    <property type="entry name" value="Glyco_hydro_17"/>
</dbReference>
<organism evidence="7 8">
    <name type="scientific">Actinidia chinensis var. chinensis</name>
    <name type="common">Chinese soft-hair kiwi</name>
    <dbReference type="NCBI Taxonomy" id="1590841"/>
    <lineage>
        <taxon>Eukaryota</taxon>
        <taxon>Viridiplantae</taxon>
        <taxon>Streptophyta</taxon>
        <taxon>Embryophyta</taxon>
        <taxon>Tracheophyta</taxon>
        <taxon>Spermatophyta</taxon>
        <taxon>Magnoliopsida</taxon>
        <taxon>eudicotyledons</taxon>
        <taxon>Gunneridae</taxon>
        <taxon>Pentapetalae</taxon>
        <taxon>asterids</taxon>
        <taxon>Ericales</taxon>
        <taxon>Actinidiaceae</taxon>
        <taxon>Actinidia</taxon>
    </lineage>
</organism>
<dbReference type="FunCoup" id="A0A2R6RU43">
    <property type="interactions" value="19"/>
</dbReference>
<dbReference type="Gene3D" id="3.20.20.80">
    <property type="entry name" value="Glycosidases"/>
    <property type="match status" value="1"/>
</dbReference>
<evidence type="ECO:0000256" key="1">
    <source>
        <dbReference type="ARBA" id="ARBA00008773"/>
    </source>
</evidence>
<keyword evidence="6" id="KW-0732">Signal</keyword>
<dbReference type="PROSITE" id="PS00587">
    <property type="entry name" value="GLYCOSYL_HYDROL_F17"/>
    <property type="match status" value="1"/>
</dbReference>
<dbReference type="GO" id="GO:0004553">
    <property type="term" value="F:hydrolase activity, hydrolyzing O-glycosyl compounds"/>
    <property type="evidence" value="ECO:0007669"/>
    <property type="project" value="InterPro"/>
</dbReference>
<keyword evidence="8" id="KW-1185">Reference proteome</keyword>
<gene>
    <name evidence="7" type="ORF">CEY00_Acc03953</name>
</gene>
<sequence length="354" mass="39007">MDKLHFSCGKGHMIATMLVLGVLMATLDLTGAQTGVCYGMLGNNLPHPREVVNLYNQYGIRRMRLYNPNEGALQALRNTNIELMLGVPNSDLQTLASSQANADAWVQNNVRNFGNVKFRYIAVGNEAVNPSNPNLVPFVLPAMKNVHTAIANASLGNQIRVSTAVDITLIGTSFPPSSGSFRPEIRSFLDPIIRFLVDNRAPLLVNLHPYFSYIDNPRNIRLDYALFTAPSVVVQDGQNGYRNLFDAILDAVYAALEKAGGGSLEVVVSESGWPSAGGTATSIDNARIYNTNLVQHVKGGTPRRPGRAIETYIFAMFDENQKNPGYEKNFGIFFPNKQPKYQINFSDKLMLICF</sequence>
<proteinExistence type="inferred from homology"/>
<evidence type="ECO:0000256" key="3">
    <source>
        <dbReference type="ARBA" id="ARBA00023295"/>
    </source>
</evidence>
<dbReference type="OMA" id="QDNANTW"/>
<evidence type="ECO:0000313" key="7">
    <source>
        <dbReference type="EMBL" id="PSS33552.1"/>
    </source>
</evidence>
<dbReference type="PANTHER" id="PTHR32227">
    <property type="entry name" value="GLUCAN ENDO-1,3-BETA-GLUCOSIDASE BG1-RELATED-RELATED"/>
    <property type="match status" value="1"/>
</dbReference>
<feature type="chain" id="PRO_5015348477" evidence="6">
    <location>
        <begin position="33"/>
        <end position="354"/>
    </location>
</feature>
<evidence type="ECO:0000256" key="5">
    <source>
        <dbReference type="RuleBase" id="RU004336"/>
    </source>
</evidence>
<dbReference type="InParanoid" id="A0A2R6RU43"/>